<evidence type="ECO:0000313" key="3">
    <source>
        <dbReference type="Proteomes" id="UP001303160"/>
    </source>
</evidence>
<evidence type="ECO:0000313" key="2">
    <source>
        <dbReference type="EMBL" id="KAK4200727.1"/>
    </source>
</evidence>
<keyword evidence="3" id="KW-1185">Reference proteome</keyword>
<reference evidence="2" key="2">
    <citation type="submission" date="2023-05" db="EMBL/GenBank/DDBJ databases">
        <authorList>
            <consortium name="Lawrence Berkeley National Laboratory"/>
            <person name="Steindorff A."/>
            <person name="Hensen N."/>
            <person name="Bonometti L."/>
            <person name="Westerberg I."/>
            <person name="Brannstrom I.O."/>
            <person name="Guillou S."/>
            <person name="Cros-Aarteil S."/>
            <person name="Calhoun S."/>
            <person name="Haridas S."/>
            <person name="Kuo A."/>
            <person name="Mondo S."/>
            <person name="Pangilinan J."/>
            <person name="Riley R."/>
            <person name="Labutti K."/>
            <person name="Andreopoulos B."/>
            <person name="Lipzen A."/>
            <person name="Chen C."/>
            <person name="Yanf M."/>
            <person name="Daum C."/>
            <person name="Ng V."/>
            <person name="Clum A."/>
            <person name="Ohm R."/>
            <person name="Martin F."/>
            <person name="Silar P."/>
            <person name="Natvig D."/>
            <person name="Lalanne C."/>
            <person name="Gautier V."/>
            <person name="Ament-Velasquez S.L."/>
            <person name="Kruys A."/>
            <person name="Hutchinson M.I."/>
            <person name="Powell A.J."/>
            <person name="Barry K."/>
            <person name="Miller A.N."/>
            <person name="Grigoriev I.V."/>
            <person name="Debuchy R."/>
            <person name="Gladieux P."/>
            <person name="Thoren M.H."/>
            <person name="Johannesson H."/>
        </authorList>
    </citation>
    <scope>NUCLEOTIDE SEQUENCE</scope>
    <source>
        <strain evidence="2">CBS 315.58</strain>
    </source>
</reference>
<dbReference type="EMBL" id="MU863915">
    <property type="protein sequence ID" value="KAK4200727.1"/>
    <property type="molecule type" value="Genomic_DNA"/>
</dbReference>
<dbReference type="AlphaFoldDB" id="A0AAN6XMZ6"/>
<sequence length="124" mass="14226">MYRYNGGSLALKEEQDKEHKQYNHTVATPIIFTFTESAVTQPARAAADANELETPPPKPSTEFWTPQKSQDIRIYQQSIKEGIEASRRLTKTLLAKVYEPQSRKKEAEEIIVCGLETIRRTEEE</sequence>
<organism evidence="2 3">
    <name type="scientific">Triangularia verruculosa</name>
    <dbReference type="NCBI Taxonomy" id="2587418"/>
    <lineage>
        <taxon>Eukaryota</taxon>
        <taxon>Fungi</taxon>
        <taxon>Dikarya</taxon>
        <taxon>Ascomycota</taxon>
        <taxon>Pezizomycotina</taxon>
        <taxon>Sordariomycetes</taxon>
        <taxon>Sordariomycetidae</taxon>
        <taxon>Sordariales</taxon>
        <taxon>Podosporaceae</taxon>
        <taxon>Triangularia</taxon>
    </lineage>
</organism>
<comment type="caution">
    <text evidence="2">The sequence shown here is derived from an EMBL/GenBank/DDBJ whole genome shotgun (WGS) entry which is preliminary data.</text>
</comment>
<proteinExistence type="predicted"/>
<dbReference type="Proteomes" id="UP001303160">
    <property type="component" value="Unassembled WGS sequence"/>
</dbReference>
<reference evidence="2" key="1">
    <citation type="journal article" date="2023" name="Mol. Phylogenet. Evol.">
        <title>Genome-scale phylogeny and comparative genomics of the fungal order Sordariales.</title>
        <authorList>
            <person name="Hensen N."/>
            <person name="Bonometti L."/>
            <person name="Westerberg I."/>
            <person name="Brannstrom I.O."/>
            <person name="Guillou S."/>
            <person name="Cros-Aarteil S."/>
            <person name="Calhoun S."/>
            <person name="Haridas S."/>
            <person name="Kuo A."/>
            <person name="Mondo S."/>
            <person name="Pangilinan J."/>
            <person name="Riley R."/>
            <person name="LaButti K."/>
            <person name="Andreopoulos B."/>
            <person name="Lipzen A."/>
            <person name="Chen C."/>
            <person name="Yan M."/>
            <person name="Daum C."/>
            <person name="Ng V."/>
            <person name="Clum A."/>
            <person name="Steindorff A."/>
            <person name="Ohm R.A."/>
            <person name="Martin F."/>
            <person name="Silar P."/>
            <person name="Natvig D.O."/>
            <person name="Lalanne C."/>
            <person name="Gautier V."/>
            <person name="Ament-Velasquez S.L."/>
            <person name="Kruys A."/>
            <person name="Hutchinson M.I."/>
            <person name="Powell A.J."/>
            <person name="Barry K."/>
            <person name="Miller A.N."/>
            <person name="Grigoriev I.V."/>
            <person name="Debuchy R."/>
            <person name="Gladieux P."/>
            <person name="Hiltunen Thoren M."/>
            <person name="Johannesson H."/>
        </authorList>
    </citation>
    <scope>NUCLEOTIDE SEQUENCE</scope>
    <source>
        <strain evidence="2">CBS 315.58</strain>
    </source>
</reference>
<protein>
    <submittedName>
        <fullName evidence="2">Uncharacterized protein</fullName>
    </submittedName>
</protein>
<evidence type="ECO:0000256" key="1">
    <source>
        <dbReference type="SAM" id="MobiDB-lite"/>
    </source>
</evidence>
<accession>A0AAN6XMZ6</accession>
<name>A0AAN6XMZ6_9PEZI</name>
<feature type="region of interest" description="Disordered" evidence="1">
    <location>
        <begin position="42"/>
        <end position="67"/>
    </location>
</feature>
<gene>
    <name evidence="2" type="ORF">QBC40DRAFT_296268</name>
</gene>